<evidence type="ECO:0000313" key="5">
    <source>
        <dbReference type="EMBL" id="RXN10341.1"/>
    </source>
</evidence>
<dbReference type="InterPro" id="IPR056598">
    <property type="entry name" value="FKBP-15_dom"/>
</dbReference>
<keyword evidence="6" id="KW-1185">Reference proteome</keyword>
<protein>
    <recommendedName>
        <fullName evidence="1">peptidylprolyl isomerase</fullName>
        <ecNumber evidence="1">5.2.1.8</ecNumber>
    </recommendedName>
</protein>
<sequence length="672" mass="75247">MEKNKDIIPDYNDGDFLCPKSGAKLASLFGLDRAESQGNESFQFTAPKQPKKSCAILGPPSQKPVTPPCAPAVLFATAVHAFSFVNGQYVKQGKIGAAVLGNHVTKEMLHSSAFCTCPQVQPCNYVTFYDDQQQNWSVMFDSEKSRPEFCKEVCVARWNSEALSDSLVTQDLVQGEGQAVNIGDTVEVAYSGWLLQNHALGQVFDSNLGKEKLQRVKLGAGKALRGWEDGMLGMQKGGRRLLIVPPSMGYGSKGIANHVPANSTLVFDVEIHRVKFSKNRLSRGSVDTFSTSPSTCSDSQSEENTSQLVTDTDETKDQSPKGKVESECLTTSGASKAKLISRIAKIAPDIASLLMSDARQHNAEILLAIEKLARRMDQLTCKVDELQKEGHYSFRLSSVSLETNMMLHNIQRIIQESMCLKKEVLEEQNCKIGELSEQNKRYMEQQHNQTCQLQSKQEKVHLSGELGSSTTQANQQQQEVLNLQQRATDIEAELRAALEDKHIHCAQISLLEEQVEELVKQGEQSEHWWRTEKQKCKETEAIIQNMEEMQNLRAEKKNLDQVLFVRSCQTGKGIGRQSGSLDLKLKLVYLMQVTRVMNGVFQSLRTEFNSQESYSGHTVLEILQNTIKNLGSLNQTYVDEDKVEEEYLSTEECLQMENMQKENNEMVGKSQH</sequence>
<name>A0A498LQH2_LABRO</name>
<dbReference type="InterPro" id="IPR046357">
    <property type="entry name" value="PPIase_dom_sf"/>
</dbReference>
<comment type="catalytic activity">
    <reaction evidence="1">
        <text>[protein]-peptidylproline (omega=180) = [protein]-peptidylproline (omega=0)</text>
        <dbReference type="Rhea" id="RHEA:16237"/>
        <dbReference type="Rhea" id="RHEA-COMP:10747"/>
        <dbReference type="Rhea" id="RHEA-COMP:10748"/>
        <dbReference type="ChEBI" id="CHEBI:83833"/>
        <dbReference type="ChEBI" id="CHEBI:83834"/>
        <dbReference type="EC" id="5.2.1.8"/>
    </reaction>
</comment>
<gene>
    <name evidence="5" type="ORF">ROHU_030700</name>
</gene>
<feature type="domain" description="PPIase FKBP-type" evidence="4">
    <location>
        <begin position="183"/>
        <end position="275"/>
    </location>
</feature>
<dbReference type="GO" id="GO:0003755">
    <property type="term" value="F:peptidyl-prolyl cis-trans isomerase activity"/>
    <property type="evidence" value="ECO:0007669"/>
    <property type="project" value="UniProtKB-KW"/>
</dbReference>
<dbReference type="EMBL" id="QBIY01013204">
    <property type="protein sequence ID" value="RXN10341.1"/>
    <property type="molecule type" value="Genomic_DNA"/>
</dbReference>
<keyword evidence="1" id="KW-0697">Rotamase</keyword>
<dbReference type="SUPFAM" id="SSF54534">
    <property type="entry name" value="FKBP-like"/>
    <property type="match status" value="1"/>
</dbReference>
<dbReference type="PANTHER" id="PTHR44927:SF1">
    <property type="entry name" value="FK506-BINDING PROTEIN 15"/>
    <property type="match status" value="1"/>
</dbReference>
<dbReference type="PANTHER" id="PTHR44927">
    <property type="entry name" value="FK506-BINDING PROTEIN 15"/>
    <property type="match status" value="1"/>
</dbReference>
<dbReference type="STRING" id="84645.A0A498LQH2"/>
<feature type="coiled-coil region" evidence="2">
    <location>
        <begin position="473"/>
        <end position="500"/>
    </location>
</feature>
<evidence type="ECO:0000256" key="1">
    <source>
        <dbReference type="PROSITE-ProRule" id="PRU00277"/>
    </source>
</evidence>
<evidence type="ECO:0000313" key="6">
    <source>
        <dbReference type="Proteomes" id="UP000290572"/>
    </source>
</evidence>
<dbReference type="Pfam" id="PF23649">
    <property type="entry name" value="FKBP15"/>
    <property type="match status" value="1"/>
</dbReference>
<feature type="compositionally biased region" description="Basic and acidic residues" evidence="3">
    <location>
        <begin position="313"/>
        <end position="326"/>
    </location>
</feature>
<dbReference type="Gene3D" id="3.10.50.40">
    <property type="match status" value="1"/>
</dbReference>
<dbReference type="AlphaFoldDB" id="A0A498LQH2"/>
<keyword evidence="2" id="KW-0175">Coiled coil</keyword>
<feature type="coiled-coil region" evidence="2">
    <location>
        <begin position="362"/>
        <end position="389"/>
    </location>
</feature>
<evidence type="ECO:0000256" key="2">
    <source>
        <dbReference type="SAM" id="Coils"/>
    </source>
</evidence>
<accession>A0A498LQH2</accession>
<evidence type="ECO:0000256" key="3">
    <source>
        <dbReference type="SAM" id="MobiDB-lite"/>
    </source>
</evidence>
<reference evidence="5 6" key="1">
    <citation type="submission" date="2018-03" db="EMBL/GenBank/DDBJ databases">
        <title>Draft genome sequence of Rohu Carp (Labeo rohita).</title>
        <authorList>
            <person name="Das P."/>
            <person name="Kushwaha B."/>
            <person name="Joshi C.G."/>
            <person name="Kumar D."/>
            <person name="Nagpure N.S."/>
            <person name="Sahoo L."/>
            <person name="Das S.P."/>
            <person name="Bit A."/>
            <person name="Patnaik S."/>
            <person name="Meher P.K."/>
            <person name="Jayasankar P."/>
            <person name="Koringa P.G."/>
            <person name="Patel N.V."/>
            <person name="Hinsu A.T."/>
            <person name="Kumar R."/>
            <person name="Pandey M."/>
            <person name="Agarwal S."/>
            <person name="Srivastava S."/>
            <person name="Singh M."/>
            <person name="Iquebal M.A."/>
            <person name="Jaiswal S."/>
            <person name="Angadi U.B."/>
            <person name="Kumar N."/>
            <person name="Raza M."/>
            <person name="Shah T.M."/>
            <person name="Rai A."/>
            <person name="Jena J.K."/>
        </authorList>
    </citation>
    <scope>NUCLEOTIDE SEQUENCE [LARGE SCALE GENOMIC DNA]</scope>
    <source>
        <strain evidence="5">DASCIFA01</strain>
        <tissue evidence="5">Testis</tissue>
    </source>
</reference>
<evidence type="ECO:0000259" key="4">
    <source>
        <dbReference type="PROSITE" id="PS50059"/>
    </source>
</evidence>
<feature type="compositionally biased region" description="Low complexity" evidence="3">
    <location>
        <begin position="288"/>
        <end position="299"/>
    </location>
</feature>
<dbReference type="InterPro" id="IPR001179">
    <property type="entry name" value="PPIase_FKBP_dom"/>
</dbReference>
<dbReference type="PROSITE" id="PS50059">
    <property type="entry name" value="FKBP_PPIASE"/>
    <property type="match status" value="1"/>
</dbReference>
<organism evidence="5 6">
    <name type="scientific">Labeo rohita</name>
    <name type="common">Indian major carp</name>
    <name type="synonym">Cyprinus rohita</name>
    <dbReference type="NCBI Taxonomy" id="84645"/>
    <lineage>
        <taxon>Eukaryota</taxon>
        <taxon>Metazoa</taxon>
        <taxon>Chordata</taxon>
        <taxon>Craniata</taxon>
        <taxon>Vertebrata</taxon>
        <taxon>Euteleostomi</taxon>
        <taxon>Actinopterygii</taxon>
        <taxon>Neopterygii</taxon>
        <taxon>Teleostei</taxon>
        <taxon>Ostariophysi</taxon>
        <taxon>Cypriniformes</taxon>
        <taxon>Cyprinidae</taxon>
        <taxon>Labeoninae</taxon>
        <taxon>Labeonini</taxon>
        <taxon>Labeo</taxon>
    </lineage>
</organism>
<feature type="region of interest" description="Disordered" evidence="3">
    <location>
        <begin position="284"/>
        <end position="328"/>
    </location>
</feature>
<dbReference type="Proteomes" id="UP000290572">
    <property type="component" value="Unassembled WGS sequence"/>
</dbReference>
<keyword evidence="1" id="KW-0413">Isomerase</keyword>
<comment type="caution">
    <text evidence="5">The sequence shown here is derived from an EMBL/GenBank/DDBJ whole genome shotgun (WGS) entry which is preliminary data.</text>
</comment>
<dbReference type="GO" id="GO:0030426">
    <property type="term" value="C:growth cone"/>
    <property type="evidence" value="ECO:0007669"/>
    <property type="project" value="TreeGrafter"/>
</dbReference>
<proteinExistence type="predicted"/>
<dbReference type="EC" id="5.2.1.8" evidence="1"/>
<dbReference type="Pfam" id="PF00254">
    <property type="entry name" value="FKBP_C"/>
    <property type="match status" value="1"/>
</dbReference>